<dbReference type="Gene3D" id="3.90.550.10">
    <property type="entry name" value="Spore Coat Polysaccharide Biosynthesis Protein SpsA, Chain A"/>
    <property type="match status" value="1"/>
</dbReference>
<proteinExistence type="predicted"/>
<protein>
    <recommendedName>
        <fullName evidence="3">3-deoxy-manno-octulosonate cytidylyltransferase</fullName>
    </recommendedName>
</protein>
<name>A0ABY4MFY4_9ACTN</name>
<dbReference type="EMBL" id="CP086322">
    <property type="protein sequence ID" value="UQA96623.1"/>
    <property type="molecule type" value="Genomic_DNA"/>
</dbReference>
<dbReference type="Proteomes" id="UP000830115">
    <property type="component" value="Chromosome"/>
</dbReference>
<dbReference type="InterPro" id="IPR029044">
    <property type="entry name" value="Nucleotide-diphossugar_trans"/>
</dbReference>
<accession>A0ABY4MFY4</accession>
<dbReference type="RefSeq" id="WP_248867550.1">
    <property type="nucleotide sequence ID" value="NZ_CP086322.1"/>
</dbReference>
<reference evidence="1" key="1">
    <citation type="submission" date="2021-10" db="EMBL/GenBank/DDBJ databases">
        <title>Streptomyces nigrumlapis sp.nov.,an antimicrobial producing actinobacterium isolated from Black Gobi rocks.</title>
        <authorList>
            <person name="Wen Y."/>
            <person name="Zhang W."/>
            <person name="Liu X.G."/>
        </authorList>
    </citation>
    <scope>NUCLEOTIDE SEQUENCE</scope>
    <source>
        <strain evidence="1">ST13-2-2</strain>
    </source>
</reference>
<organism evidence="1 2">
    <name type="scientific">Streptomyces halobius</name>
    <dbReference type="NCBI Taxonomy" id="2879846"/>
    <lineage>
        <taxon>Bacteria</taxon>
        <taxon>Bacillati</taxon>
        <taxon>Actinomycetota</taxon>
        <taxon>Actinomycetes</taxon>
        <taxon>Kitasatosporales</taxon>
        <taxon>Streptomycetaceae</taxon>
        <taxon>Streptomyces</taxon>
    </lineage>
</organism>
<evidence type="ECO:0000313" key="2">
    <source>
        <dbReference type="Proteomes" id="UP000830115"/>
    </source>
</evidence>
<keyword evidence="2" id="KW-1185">Reference proteome</keyword>
<sequence>MRDLLWRREERLGLQLDDLEIVGRQGPPDYPAYRRQLGLYGFAAEGLETFRNLDQGPLECAEDVESLRFIEHSHYVRMLPVVDSGVAVDTPEDLVRACFLLEQEQPRSVL</sequence>
<gene>
    <name evidence="1" type="ORF">K9S39_36330</name>
</gene>
<evidence type="ECO:0008006" key="3">
    <source>
        <dbReference type="Google" id="ProtNLM"/>
    </source>
</evidence>
<evidence type="ECO:0000313" key="1">
    <source>
        <dbReference type="EMBL" id="UQA96623.1"/>
    </source>
</evidence>
<dbReference type="SUPFAM" id="SSF53448">
    <property type="entry name" value="Nucleotide-diphospho-sugar transferases"/>
    <property type="match status" value="1"/>
</dbReference>